<reference evidence="5" key="1">
    <citation type="submission" date="2016-01" db="EMBL/GenBank/DDBJ databases">
        <title>Draft genome of Chromobacterium sp. F49.</title>
        <authorList>
            <person name="Hong K.W."/>
        </authorList>
    </citation>
    <scope>NUCLEOTIDE SEQUENCE [LARGE SCALE GENOMIC DNA]</scope>
    <source>
        <strain evidence="5">M63</strain>
    </source>
</reference>
<dbReference type="AlphaFoldDB" id="A0A165QNU7"/>
<feature type="transmembrane region" description="Helical" evidence="3">
    <location>
        <begin position="424"/>
        <end position="449"/>
    </location>
</feature>
<keyword evidence="2 3" id="KW-0472">Membrane</keyword>
<dbReference type="PIRSF" id="PIRSF005690">
    <property type="entry name" value="GerBA"/>
    <property type="match status" value="1"/>
</dbReference>
<dbReference type="GO" id="GO:0016020">
    <property type="term" value="C:membrane"/>
    <property type="evidence" value="ECO:0007669"/>
    <property type="project" value="InterPro"/>
</dbReference>
<evidence type="ECO:0000256" key="2">
    <source>
        <dbReference type="ARBA" id="ARBA00023136"/>
    </source>
</evidence>
<protein>
    <submittedName>
        <fullName evidence="4">Spore gernimation protein</fullName>
    </submittedName>
</protein>
<gene>
    <name evidence="4" type="ORF">AV654_25435</name>
</gene>
<dbReference type="InterPro" id="IPR050768">
    <property type="entry name" value="UPF0353/GerABKA_families"/>
</dbReference>
<name>A0A165QNU7_9BACL</name>
<feature type="transmembrane region" description="Helical" evidence="3">
    <location>
        <begin position="365"/>
        <end position="382"/>
    </location>
</feature>
<evidence type="ECO:0000256" key="3">
    <source>
        <dbReference type="SAM" id="Phobius"/>
    </source>
</evidence>
<proteinExistence type="inferred from homology"/>
<keyword evidence="3" id="KW-0812">Transmembrane</keyword>
<dbReference type="EMBL" id="LQRA01000070">
    <property type="protein sequence ID" value="KZE75814.1"/>
    <property type="molecule type" value="Genomic_DNA"/>
</dbReference>
<evidence type="ECO:0000313" key="4">
    <source>
        <dbReference type="EMBL" id="KZE75814.1"/>
    </source>
</evidence>
<comment type="caution">
    <text evidence="4">The sequence shown here is derived from an EMBL/GenBank/DDBJ whole genome shotgun (WGS) entry which is preliminary data.</text>
</comment>
<feature type="transmembrane region" description="Helical" evidence="3">
    <location>
        <begin position="388"/>
        <end position="412"/>
    </location>
</feature>
<keyword evidence="5" id="KW-1185">Reference proteome</keyword>
<dbReference type="RefSeq" id="WP_063184602.1">
    <property type="nucleotide sequence ID" value="NZ_LQRA01000070.1"/>
</dbReference>
<evidence type="ECO:0000313" key="5">
    <source>
        <dbReference type="Proteomes" id="UP000076563"/>
    </source>
</evidence>
<dbReference type="eggNOG" id="COG0697">
    <property type="taxonomic scope" value="Bacteria"/>
</dbReference>
<dbReference type="PANTHER" id="PTHR22550:SF5">
    <property type="entry name" value="LEUCINE ZIPPER PROTEIN 4"/>
    <property type="match status" value="1"/>
</dbReference>
<comment type="similarity">
    <text evidence="1">Belongs to the GerABKA family.</text>
</comment>
<dbReference type="InterPro" id="IPR004995">
    <property type="entry name" value="Spore_Ger"/>
</dbReference>
<dbReference type="GO" id="GO:0009847">
    <property type="term" value="P:spore germination"/>
    <property type="evidence" value="ECO:0007669"/>
    <property type="project" value="InterPro"/>
</dbReference>
<keyword evidence="3" id="KW-1133">Transmembrane helix</keyword>
<sequence>MIEGTKPPIDNPQFDKSDVRSFVDLLIHTIGNPPDLIHQSFTFGPNLEGTYLFIETLADKRKIEDNVLRMFAGESLSAAWDGVSELGDLLKRRIPVAAISASSELKSCAQSLLDGKCLLVIPESEHVLVLDTAKFYHRAVTEPRTENTVHGPHEAFIEDIATNVGLIRKRIRTTALRFESLQIGTATETKVLIVYMKDLAPEEVVSEFQRRIKSMHTDSILDSTYVEEWIQDKTLTIFPTLMRTERPDVAASHLLEGRVAVMVDGSPLALIGPFTFMQYFTSPEDYYQRADIATFLLWIRFLAFLLAIFVPSLYIAVTSYHQGLLPPALLINISAQREGVPFPSYMEAFLMMLIFEVLREAGLRMPRIAGQAISIVGALVLGEAAVNAGLVSAAMVIVVAVTAITNFVAPFYNFGIAQRFLQYGYMILAGFMGGFGILCGVLFTLVHLASLRSFGVPYLAPVAPTFFSDWKDILVRVPRPWMTTFPRMNDAKRKKR</sequence>
<organism evidence="4 5">
    <name type="scientific">Paenibacillus elgii</name>
    <dbReference type="NCBI Taxonomy" id="189691"/>
    <lineage>
        <taxon>Bacteria</taxon>
        <taxon>Bacillati</taxon>
        <taxon>Bacillota</taxon>
        <taxon>Bacilli</taxon>
        <taxon>Bacillales</taxon>
        <taxon>Paenibacillaceae</taxon>
        <taxon>Paenibacillus</taxon>
    </lineage>
</organism>
<dbReference type="STRING" id="1007103.GCA_000213315_04965"/>
<dbReference type="Proteomes" id="UP000076563">
    <property type="component" value="Unassembled WGS sequence"/>
</dbReference>
<accession>A0A165QNU7</accession>
<dbReference type="PANTHER" id="PTHR22550">
    <property type="entry name" value="SPORE GERMINATION PROTEIN"/>
    <property type="match status" value="1"/>
</dbReference>
<evidence type="ECO:0000256" key="1">
    <source>
        <dbReference type="ARBA" id="ARBA00005278"/>
    </source>
</evidence>
<dbReference type="OrthoDB" id="1726708at2"/>
<dbReference type="Pfam" id="PF03323">
    <property type="entry name" value="GerA"/>
    <property type="match status" value="1"/>
</dbReference>
<feature type="transmembrane region" description="Helical" evidence="3">
    <location>
        <begin position="297"/>
        <end position="320"/>
    </location>
</feature>